<dbReference type="PROSITE" id="PS51819">
    <property type="entry name" value="VOC"/>
    <property type="match status" value="1"/>
</dbReference>
<keyword evidence="5" id="KW-0223">Dioxygenase</keyword>
<name>A0A9P5C678_9HYPO</name>
<keyword evidence="3" id="KW-0479">Metal-binding</keyword>
<dbReference type="InterPro" id="IPR037523">
    <property type="entry name" value="VOC_core"/>
</dbReference>
<sequence>MSNKTKLPDASDIVSPKKLAHVVLRTNNLKAMAPFYEVFLGGQATFKNDYACFVTYDEEHHRVAIVQLPDLAQKLPKSCGLDLIQHIAFTFRNTHDLAQAYTQRKEHGIIPLWCVNHGITMSMYYRDPDGNVIETLVDSFSDLEKQTAFMNSPEFLQNPVGVDYDPENLVKRLADGEAEESILKMPNIGPRGQDTVPLF</sequence>
<proteinExistence type="inferred from homology"/>
<dbReference type="PANTHER" id="PTHR43279:SF1">
    <property type="entry name" value="CATECHOL-2,3-DIOXYGENASE"/>
    <property type="match status" value="1"/>
</dbReference>
<comment type="caution">
    <text evidence="9">The sequence shown here is derived from an EMBL/GenBank/DDBJ whole genome shotgun (WGS) entry which is preliminary data.</text>
</comment>
<accession>A0A9P5C678</accession>
<comment type="similarity">
    <text evidence="2">Belongs to the extradiol ring-cleavage dioxygenase family.</text>
</comment>
<feature type="domain" description="VOC" evidence="8">
    <location>
        <begin position="18"/>
        <end position="138"/>
    </location>
</feature>
<dbReference type="InterPro" id="IPR029068">
    <property type="entry name" value="Glyas_Bleomycin-R_OHBP_Dase"/>
</dbReference>
<evidence type="ECO:0000256" key="3">
    <source>
        <dbReference type="ARBA" id="ARBA00022723"/>
    </source>
</evidence>
<dbReference type="PANTHER" id="PTHR43279">
    <property type="entry name" value="CATECHOL-2,3-DIOXYGENASE"/>
    <property type="match status" value="1"/>
</dbReference>
<evidence type="ECO:0000256" key="1">
    <source>
        <dbReference type="ARBA" id="ARBA00001954"/>
    </source>
</evidence>
<protein>
    <submittedName>
        <fullName evidence="9">Biphenyl-2,3-diol 1,2-dioxygenase 2</fullName>
    </submittedName>
</protein>
<dbReference type="InterPro" id="IPR004360">
    <property type="entry name" value="Glyas_Fos-R_dOase_dom"/>
</dbReference>
<evidence type="ECO:0000256" key="2">
    <source>
        <dbReference type="ARBA" id="ARBA00008784"/>
    </source>
</evidence>
<dbReference type="EMBL" id="QLNT01000032">
    <property type="protein sequence ID" value="KAF3056759.1"/>
    <property type="molecule type" value="Genomic_DNA"/>
</dbReference>
<dbReference type="SUPFAM" id="SSF54593">
    <property type="entry name" value="Glyoxalase/Bleomycin resistance protein/Dihydroxybiphenyl dioxygenase"/>
    <property type="match status" value="1"/>
</dbReference>
<dbReference type="Proteomes" id="UP000801864">
    <property type="component" value="Unassembled WGS sequence"/>
</dbReference>
<evidence type="ECO:0000259" key="8">
    <source>
        <dbReference type="PROSITE" id="PS51819"/>
    </source>
</evidence>
<evidence type="ECO:0000256" key="7">
    <source>
        <dbReference type="ARBA" id="ARBA00023004"/>
    </source>
</evidence>
<comment type="cofactor">
    <cofactor evidence="1">
        <name>Fe(2+)</name>
        <dbReference type="ChEBI" id="CHEBI:29033"/>
    </cofactor>
</comment>
<organism evidence="9 10">
    <name type="scientific">Trichoderma lentiforme</name>
    <dbReference type="NCBI Taxonomy" id="1567552"/>
    <lineage>
        <taxon>Eukaryota</taxon>
        <taxon>Fungi</taxon>
        <taxon>Dikarya</taxon>
        <taxon>Ascomycota</taxon>
        <taxon>Pezizomycotina</taxon>
        <taxon>Sordariomycetes</taxon>
        <taxon>Hypocreomycetidae</taxon>
        <taxon>Hypocreales</taxon>
        <taxon>Hypocreaceae</taxon>
        <taxon>Trichoderma</taxon>
    </lineage>
</organism>
<dbReference type="GO" id="GO:0051213">
    <property type="term" value="F:dioxygenase activity"/>
    <property type="evidence" value="ECO:0007669"/>
    <property type="project" value="UniProtKB-KW"/>
</dbReference>
<keyword evidence="7" id="KW-0408">Iron</keyword>
<keyword evidence="4" id="KW-0058">Aromatic hydrocarbons catabolism</keyword>
<reference evidence="9 10" key="1">
    <citation type="submission" date="2018-06" db="EMBL/GenBank/DDBJ databases">
        <title>Genome analysis of cellulolytic fungus Trichoderma lentiforme CFAM-422.</title>
        <authorList>
            <person name="Steindorff A.S."/>
            <person name="Formighieri E.F."/>
            <person name="Midorikawa G.E.O."/>
            <person name="Tamietti M.S."/>
            <person name="Ramos E.Z."/>
            <person name="Silva A.S."/>
            <person name="Bon E.P.S."/>
            <person name="Mendes T.D."/>
            <person name="Damaso M.C.T."/>
            <person name="Favaro L.C.L."/>
        </authorList>
    </citation>
    <scope>NUCLEOTIDE SEQUENCE [LARGE SCALE GENOMIC DNA]</scope>
    <source>
        <strain evidence="9 10">CFAM-422</strain>
    </source>
</reference>
<gene>
    <name evidence="9" type="ORF">CFAM422_012719</name>
</gene>
<evidence type="ECO:0000256" key="4">
    <source>
        <dbReference type="ARBA" id="ARBA00022797"/>
    </source>
</evidence>
<evidence type="ECO:0000313" key="9">
    <source>
        <dbReference type="EMBL" id="KAF3056759.1"/>
    </source>
</evidence>
<dbReference type="InterPro" id="IPR000486">
    <property type="entry name" value="Xdiol_ring_cleave_dOase_1/2"/>
</dbReference>
<keyword evidence="6" id="KW-0560">Oxidoreductase</keyword>
<evidence type="ECO:0000256" key="6">
    <source>
        <dbReference type="ARBA" id="ARBA00023002"/>
    </source>
</evidence>
<dbReference type="Gene3D" id="3.10.180.10">
    <property type="entry name" value="2,3-Dihydroxybiphenyl 1,2-Dioxygenase, domain 1"/>
    <property type="match status" value="1"/>
</dbReference>
<evidence type="ECO:0000313" key="10">
    <source>
        <dbReference type="Proteomes" id="UP000801864"/>
    </source>
</evidence>
<dbReference type="PROSITE" id="PS00082">
    <property type="entry name" value="EXTRADIOL_DIOXYGENAS"/>
    <property type="match status" value="1"/>
</dbReference>
<dbReference type="AlphaFoldDB" id="A0A9P5C678"/>
<keyword evidence="10" id="KW-1185">Reference proteome</keyword>
<dbReference type="GO" id="GO:0008198">
    <property type="term" value="F:ferrous iron binding"/>
    <property type="evidence" value="ECO:0007669"/>
    <property type="project" value="InterPro"/>
</dbReference>
<dbReference type="Pfam" id="PF00903">
    <property type="entry name" value="Glyoxalase"/>
    <property type="match status" value="1"/>
</dbReference>
<evidence type="ECO:0000256" key="5">
    <source>
        <dbReference type="ARBA" id="ARBA00022964"/>
    </source>
</evidence>